<proteinExistence type="predicted"/>
<evidence type="ECO:0000313" key="1">
    <source>
        <dbReference type="EMBL" id="KAI8436725.1"/>
    </source>
</evidence>
<accession>A0ACC0KKC7</accession>
<comment type="caution">
    <text evidence="1">The sequence shown here is derived from an EMBL/GenBank/DDBJ whole genome shotgun (WGS) entry which is preliminary data.</text>
</comment>
<organism evidence="1 2">
    <name type="scientific">Choristoneura fumiferana</name>
    <name type="common">Spruce budworm moth</name>
    <name type="synonym">Archips fumiferana</name>
    <dbReference type="NCBI Taxonomy" id="7141"/>
    <lineage>
        <taxon>Eukaryota</taxon>
        <taxon>Metazoa</taxon>
        <taxon>Ecdysozoa</taxon>
        <taxon>Arthropoda</taxon>
        <taxon>Hexapoda</taxon>
        <taxon>Insecta</taxon>
        <taxon>Pterygota</taxon>
        <taxon>Neoptera</taxon>
        <taxon>Endopterygota</taxon>
        <taxon>Lepidoptera</taxon>
        <taxon>Glossata</taxon>
        <taxon>Ditrysia</taxon>
        <taxon>Tortricoidea</taxon>
        <taxon>Tortricidae</taxon>
        <taxon>Tortricinae</taxon>
        <taxon>Choristoneura</taxon>
    </lineage>
</organism>
<name>A0ACC0KKC7_CHOFU</name>
<keyword evidence="2" id="KW-1185">Reference proteome</keyword>
<gene>
    <name evidence="1" type="ORF">MSG28_010208</name>
</gene>
<reference evidence="1 2" key="1">
    <citation type="journal article" date="2022" name="Genome Biol. Evol.">
        <title>The Spruce Budworm Genome: Reconstructing the Evolutionary History of Antifreeze Proteins.</title>
        <authorList>
            <person name="Beliveau C."/>
            <person name="Gagne P."/>
            <person name="Picq S."/>
            <person name="Vernygora O."/>
            <person name="Keeling C.I."/>
            <person name="Pinkney K."/>
            <person name="Doucet D."/>
            <person name="Wen F."/>
            <person name="Johnston J.S."/>
            <person name="Maaroufi H."/>
            <person name="Boyle B."/>
            <person name="Laroche J."/>
            <person name="Dewar K."/>
            <person name="Juretic N."/>
            <person name="Blackburn G."/>
            <person name="Nisole A."/>
            <person name="Brunet B."/>
            <person name="Brandao M."/>
            <person name="Lumley L."/>
            <person name="Duan J."/>
            <person name="Quan G."/>
            <person name="Lucarotti C.J."/>
            <person name="Roe A.D."/>
            <person name="Sperling F.A.H."/>
            <person name="Levesque R.C."/>
            <person name="Cusson M."/>
        </authorList>
    </citation>
    <scope>NUCLEOTIDE SEQUENCE [LARGE SCALE GENOMIC DNA]</scope>
    <source>
        <strain evidence="1">Glfc:IPQL:Cfum</strain>
    </source>
</reference>
<evidence type="ECO:0000313" key="2">
    <source>
        <dbReference type="Proteomes" id="UP001064048"/>
    </source>
</evidence>
<sequence length="1070" mass="119418">MYRIQNPDEVLDFFYEFLYGILDQCMPRKNRNRNKSKYSYPEWYTSDIVRLIKLKARLHKQYKKTKSKVDYDAFSACRSTIKAAIIKDPKSFWQFIGSKRGSVNKQKVRKDGVILSDADSAAEFAAYFQSVYSTREASLDAEAAPASAAGGPSSRRVQLQSLTISDVQNALANLKPKHSAGPDGIPAFLFKDCRAVLAEPLLYIYNICLEIAYFPSHWKLTRVIPVPKGKASSNVSEHRPVAVLSSSGGLTWFHFGNVCEQRASQHLYAYRLLAMIFTRRLLTFLAGPVRRTVQLSRRLAFHIPTQPSMPTIREILLHTATTASTSEDVVDQMHDAVLPFMPPEWKNWQIEDINIRELVGDPPDPKIINKLRYAIPTADIAAAFKLKELSEKAYKTIKLKMLDWPFTSALIYAPFALAAKIHGKNVENILNVVRTMKPHLLSREDTDGLLRGLSPGHGQKRSVSPPARSPARTKRLKTPSTGEVDPVAAAIQKQSEMFSALMTQMMAATNNTAERVIEAVNSIKEIPNQTADTNMADSTYSDIEVESEYDDEEGQDSQIKSPETPASAMHDREEAIASLCFDTITTEAEPPIPMASANMVAKGAKCQRLGSDTWNNLRYKEAEKTLQGTPVFTALKVNPQLSNITPKWCNPEILLKIDKTLGVLTHAFLLERQALEDGLQQVAREVKDPLVITSIQQNVLSKESNYRRISDQALQYACGRRAEIIAARRSYYSLSDKACDAVMQSIPPSTTHLFDETMLTETFKQYGGYDKNFPGKRYDTKKPIQFKKATAAATSNRYKQPRGTQGPSKSANYRKNRAKAAPNHKQDSRKHPPRDERLNSPKETMATTAAAVLFFDELFDSVNGSPGQGKGKLRCAGRVKWERISKIMALVPPENAVSSDSSSSSVEEVDIPLHTSTQMPPIIQDDSDASSEPHSIPSDEEHDQPQASSCNISNIQCIPATPVITQLLQDSNPLTPLPQLHSLSSLLSPHPSPAQQTRSKRKAIIAPIPKQKKKKYVPKPLSFDWTEVLEMRTLRACLTNPKSKTIPSDEDEEDPEYEPALLSHLPLCII</sequence>
<protein>
    <submittedName>
        <fullName evidence="1">Uncharacterized protein</fullName>
    </submittedName>
</protein>
<dbReference type="Proteomes" id="UP001064048">
    <property type="component" value="Chromosome 17"/>
</dbReference>
<dbReference type="EMBL" id="CM046117">
    <property type="protein sequence ID" value="KAI8436725.1"/>
    <property type="molecule type" value="Genomic_DNA"/>
</dbReference>